<evidence type="ECO:0000256" key="9">
    <source>
        <dbReference type="SAM" id="MobiDB-lite"/>
    </source>
</evidence>
<dbReference type="GeneID" id="19953533"/>
<feature type="domain" description="USP" evidence="10">
    <location>
        <begin position="285"/>
        <end position="543"/>
    </location>
</feature>
<dbReference type="InterPro" id="IPR050164">
    <property type="entry name" value="Peptidase_C19"/>
</dbReference>
<sequence length="547" mass="58016">MHRFNANHLQDVAAARAAAADAKFQAEFPHLHRAEMRRKAKVALATPTRAPVTKRVPAKPTTAPVATKCTTVKPAPSIKSTRPVKPTLLSKPVSRPAPREPKVLAPATTSATKPSSSPSPAPIRPARSSLVVSRPVAPTHEPLAAVATTETPVLACSCQPVIVALEDENRRLQEELRAAHVALAEYASKVQHLEAALLCASAPIDTMMPPAAAIPIALDAEPLASPSEDNVVHTAPATMTPTAAPLIPKVAAENEPHDGAATTKAAPTPLSTVSRSPVQLDASHAGLANLGNTCYMNATLQCLAHAPPLVDALLSQQSESSTVNALTRVVSGILANDAASYRSDQEALVPHFHSASTQQDASDYLAWLVSDLEVASTIPEDVFGSYWTATSTCPHCGLQSETSDAYRDISIAEETTSVAAGLASFATKTLTRTCDNCHIFGTSKQHWTILLAPPVLVLTLSATNYNVQDARRVVVNEMLALGASTYRLVGLVGHRGTSVFGGHYVAYVRRSNDWLCMNDALVSVVSARTVFAQRAYVLFYERLADDS</sequence>
<dbReference type="GO" id="GO:0005634">
    <property type="term" value="C:nucleus"/>
    <property type="evidence" value="ECO:0007669"/>
    <property type="project" value="TreeGrafter"/>
</dbReference>
<dbReference type="PANTHER" id="PTHR24006">
    <property type="entry name" value="UBIQUITIN CARBOXYL-TERMINAL HYDROLASE"/>
    <property type="match status" value="1"/>
</dbReference>
<keyword evidence="6 7" id="KW-0788">Thiol protease</keyword>
<dbReference type="RefSeq" id="XP_008617109.1">
    <property type="nucleotide sequence ID" value="XM_008618887.1"/>
</dbReference>
<keyword evidence="5 7" id="KW-0378">Hydrolase</keyword>
<dbReference type="PROSITE" id="PS50235">
    <property type="entry name" value="USP_3"/>
    <property type="match status" value="1"/>
</dbReference>
<comment type="catalytic activity">
    <reaction evidence="1 7">
        <text>Thiol-dependent hydrolysis of ester, thioester, amide, peptide and isopeptide bonds formed by the C-terminal Gly of ubiquitin (a 76-residue protein attached to proteins as an intracellular targeting signal).</text>
        <dbReference type="EC" id="3.4.19.12"/>
    </reaction>
</comment>
<dbReference type="EMBL" id="JH767183">
    <property type="protein sequence ID" value="EQC29557.1"/>
    <property type="molecule type" value="Genomic_DNA"/>
</dbReference>
<dbReference type="OrthoDB" id="27652at2759"/>
<dbReference type="VEuPathDB" id="FungiDB:SDRG_12806"/>
<evidence type="ECO:0000256" key="2">
    <source>
        <dbReference type="ARBA" id="ARBA00009085"/>
    </source>
</evidence>
<accession>T0RIB3</accession>
<evidence type="ECO:0000256" key="5">
    <source>
        <dbReference type="ARBA" id="ARBA00022801"/>
    </source>
</evidence>
<evidence type="ECO:0000256" key="3">
    <source>
        <dbReference type="ARBA" id="ARBA00022670"/>
    </source>
</evidence>
<evidence type="ECO:0000256" key="7">
    <source>
        <dbReference type="RuleBase" id="RU366025"/>
    </source>
</evidence>
<dbReference type="EC" id="3.4.19.12" evidence="7"/>
<dbReference type="GO" id="GO:0006508">
    <property type="term" value="P:proteolysis"/>
    <property type="evidence" value="ECO:0007669"/>
    <property type="project" value="UniProtKB-KW"/>
</dbReference>
<dbReference type="SUPFAM" id="SSF54001">
    <property type="entry name" value="Cysteine proteinases"/>
    <property type="match status" value="1"/>
</dbReference>
<organism evidence="11 12">
    <name type="scientific">Saprolegnia diclina (strain VS20)</name>
    <dbReference type="NCBI Taxonomy" id="1156394"/>
    <lineage>
        <taxon>Eukaryota</taxon>
        <taxon>Sar</taxon>
        <taxon>Stramenopiles</taxon>
        <taxon>Oomycota</taxon>
        <taxon>Saprolegniomycetes</taxon>
        <taxon>Saprolegniales</taxon>
        <taxon>Saprolegniaceae</taxon>
        <taxon>Saprolegnia</taxon>
    </lineage>
</organism>
<keyword evidence="4 7" id="KW-0833">Ubl conjugation pathway</keyword>
<evidence type="ECO:0000256" key="1">
    <source>
        <dbReference type="ARBA" id="ARBA00000707"/>
    </source>
</evidence>
<dbReference type="Pfam" id="PF00443">
    <property type="entry name" value="UCH"/>
    <property type="match status" value="1"/>
</dbReference>
<dbReference type="PROSITE" id="PS00972">
    <property type="entry name" value="USP_1"/>
    <property type="match status" value="1"/>
</dbReference>
<protein>
    <recommendedName>
        <fullName evidence="7">Ubiquitin carboxyl-terminal hydrolase</fullName>
        <ecNumber evidence="7">3.4.19.12</ecNumber>
    </recommendedName>
</protein>
<evidence type="ECO:0000256" key="8">
    <source>
        <dbReference type="SAM" id="Coils"/>
    </source>
</evidence>
<dbReference type="PANTHER" id="PTHR24006:SF758">
    <property type="entry name" value="UBIQUITIN CARBOXYL-TERMINAL HYDROLASE 36"/>
    <property type="match status" value="1"/>
</dbReference>
<dbReference type="InParanoid" id="T0RIB3"/>
<evidence type="ECO:0000256" key="4">
    <source>
        <dbReference type="ARBA" id="ARBA00022786"/>
    </source>
</evidence>
<dbReference type="GO" id="GO:0016579">
    <property type="term" value="P:protein deubiquitination"/>
    <property type="evidence" value="ECO:0007669"/>
    <property type="project" value="InterPro"/>
</dbReference>
<evidence type="ECO:0000256" key="6">
    <source>
        <dbReference type="ARBA" id="ARBA00022807"/>
    </source>
</evidence>
<dbReference type="AlphaFoldDB" id="T0RIB3"/>
<comment type="similarity">
    <text evidence="2 7">Belongs to the peptidase C19 family.</text>
</comment>
<dbReference type="InterPro" id="IPR038765">
    <property type="entry name" value="Papain-like_cys_pep_sf"/>
</dbReference>
<feature type="compositionally biased region" description="Low complexity" evidence="9">
    <location>
        <begin position="105"/>
        <end position="116"/>
    </location>
</feature>
<dbReference type="PROSITE" id="PS00973">
    <property type="entry name" value="USP_2"/>
    <property type="match status" value="1"/>
</dbReference>
<dbReference type="Gene3D" id="3.90.70.10">
    <property type="entry name" value="Cysteine proteinases"/>
    <property type="match status" value="1"/>
</dbReference>
<feature type="coiled-coil region" evidence="8">
    <location>
        <begin position="162"/>
        <end position="189"/>
    </location>
</feature>
<proteinExistence type="inferred from homology"/>
<gene>
    <name evidence="11" type="ORF">SDRG_12806</name>
</gene>
<dbReference type="eggNOG" id="KOG1865">
    <property type="taxonomic scope" value="Eukaryota"/>
</dbReference>
<name>T0RIB3_SAPDV</name>
<dbReference type="GO" id="GO:0005829">
    <property type="term" value="C:cytosol"/>
    <property type="evidence" value="ECO:0007669"/>
    <property type="project" value="TreeGrafter"/>
</dbReference>
<dbReference type="Proteomes" id="UP000030762">
    <property type="component" value="Unassembled WGS sequence"/>
</dbReference>
<keyword evidence="3 7" id="KW-0645">Protease</keyword>
<evidence type="ECO:0000313" key="11">
    <source>
        <dbReference type="EMBL" id="EQC29557.1"/>
    </source>
</evidence>
<dbReference type="InterPro" id="IPR018200">
    <property type="entry name" value="USP_CS"/>
</dbReference>
<keyword evidence="8" id="KW-0175">Coiled coil</keyword>
<evidence type="ECO:0000313" key="12">
    <source>
        <dbReference type="Proteomes" id="UP000030762"/>
    </source>
</evidence>
<dbReference type="STRING" id="1156394.T0RIB3"/>
<keyword evidence="12" id="KW-1185">Reference proteome</keyword>
<evidence type="ECO:0000259" key="10">
    <source>
        <dbReference type="PROSITE" id="PS50235"/>
    </source>
</evidence>
<dbReference type="GO" id="GO:0004843">
    <property type="term" value="F:cysteine-type deubiquitinase activity"/>
    <property type="evidence" value="ECO:0007669"/>
    <property type="project" value="UniProtKB-UniRule"/>
</dbReference>
<dbReference type="InterPro" id="IPR001394">
    <property type="entry name" value="Peptidase_C19_UCH"/>
</dbReference>
<reference evidence="11 12" key="1">
    <citation type="submission" date="2012-04" db="EMBL/GenBank/DDBJ databases">
        <title>The Genome Sequence of Saprolegnia declina VS20.</title>
        <authorList>
            <consortium name="The Broad Institute Genome Sequencing Platform"/>
            <person name="Russ C."/>
            <person name="Nusbaum C."/>
            <person name="Tyler B."/>
            <person name="van West P."/>
            <person name="Dieguez-Uribeondo J."/>
            <person name="de Bruijn I."/>
            <person name="Tripathy S."/>
            <person name="Jiang R."/>
            <person name="Young S.K."/>
            <person name="Zeng Q."/>
            <person name="Gargeya S."/>
            <person name="Fitzgerald M."/>
            <person name="Haas B."/>
            <person name="Abouelleil A."/>
            <person name="Alvarado L."/>
            <person name="Arachchi H.M."/>
            <person name="Berlin A."/>
            <person name="Chapman S.B."/>
            <person name="Goldberg J."/>
            <person name="Griggs A."/>
            <person name="Gujja S."/>
            <person name="Hansen M."/>
            <person name="Howarth C."/>
            <person name="Imamovic A."/>
            <person name="Larimer J."/>
            <person name="McCowen C."/>
            <person name="Montmayeur A."/>
            <person name="Murphy C."/>
            <person name="Neiman D."/>
            <person name="Pearson M."/>
            <person name="Priest M."/>
            <person name="Roberts A."/>
            <person name="Saif S."/>
            <person name="Shea T."/>
            <person name="Sisk P."/>
            <person name="Sykes S."/>
            <person name="Wortman J."/>
            <person name="Nusbaum C."/>
            <person name="Birren B."/>
        </authorList>
    </citation>
    <scope>NUCLEOTIDE SEQUENCE [LARGE SCALE GENOMIC DNA]</scope>
    <source>
        <strain evidence="11 12">VS20</strain>
    </source>
</reference>
<dbReference type="InterPro" id="IPR028889">
    <property type="entry name" value="USP"/>
</dbReference>
<feature type="region of interest" description="Disordered" evidence="9">
    <location>
        <begin position="43"/>
        <end position="128"/>
    </location>
</feature>